<feature type="chain" id="PRO_5020764406" evidence="11">
    <location>
        <begin position="19"/>
        <end position="277"/>
    </location>
</feature>
<dbReference type="Pfam" id="PF03544">
    <property type="entry name" value="TonB_C"/>
    <property type="match status" value="1"/>
</dbReference>
<dbReference type="SUPFAM" id="SSF74653">
    <property type="entry name" value="TolA/TonB C-terminal domain"/>
    <property type="match status" value="1"/>
</dbReference>
<dbReference type="InterPro" id="IPR051045">
    <property type="entry name" value="TonB-dependent_transducer"/>
</dbReference>
<dbReference type="PROSITE" id="PS52015">
    <property type="entry name" value="TONB_CTD"/>
    <property type="match status" value="1"/>
</dbReference>
<name>A0A4R2KJN6_9RHOB</name>
<keyword evidence="7" id="KW-0653">Protein transport</keyword>
<evidence type="ECO:0000256" key="9">
    <source>
        <dbReference type="ARBA" id="ARBA00023136"/>
    </source>
</evidence>
<accession>A0A4R2KJN6</accession>
<reference evidence="13 14" key="1">
    <citation type="submission" date="2019-03" db="EMBL/GenBank/DDBJ databases">
        <title>Genomic Encyclopedia of Type Strains, Phase IV (KMG-IV): sequencing the most valuable type-strain genomes for metagenomic binning, comparative biology and taxonomic classification.</title>
        <authorList>
            <person name="Goeker M."/>
        </authorList>
    </citation>
    <scope>NUCLEOTIDE SEQUENCE [LARGE SCALE GENOMIC DNA]</scope>
    <source>
        <strain evidence="13 14">DSM 4868</strain>
    </source>
</reference>
<feature type="compositionally biased region" description="Basic and acidic residues" evidence="10">
    <location>
        <begin position="119"/>
        <end position="149"/>
    </location>
</feature>
<organism evidence="13 14">
    <name type="scientific">Rhodovulum euryhalinum</name>
    <dbReference type="NCBI Taxonomy" id="35805"/>
    <lineage>
        <taxon>Bacteria</taxon>
        <taxon>Pseudomonadati</taxon>
        <taxon>Pseudomonadota</taxon>
        <taxon>Alphaproteobacteria</taxon>
        <taxon>Rhodobacterales</taxon>
        <taxon>Paracoccaceae</taxon>
        <taxon>Rhodovulum</taxon>
    </lineage>
</organism>
<dbReference type="PANTHER" id="PTHR33446">
    <property type="entry name" value="PROTEIN TONB-RELATED"/>
    <property type="match status" value="1"/>
</dbReference>
<dbReference type="GO" id="GO:0031992">
    <property type="term" value="F:energy transducer activity"/>
    <property type="evidence" value="ECO:0007669"/>
    <property type="project" value="TreeGrafter"/>
</dbReference>
<evidence type="ECO:0000259" key="12">
    <source>
        <dbReference type="PROSITE" id="PS52015"/>
    </source>
</evidence>
<sequence>MIPSSATGRMLAAGLALAAHGALALALVPPGKIDIAGSAGSVEARLGASFADMAAGMLTALQTEKTVAAVQPPPAPLPLPVAPPAAMVPAPAPDLLAPLPAMTVRAPDPGRVESPPAEAAKRPAPRPEPRPEPARIEAEPERDPEETPRKAARATPRGNADRDARAGQETGREQAKAATSGLGGTTGETGNAAVSNYPGLVMRKLARVPRPRLAARGATVVAFRIADNGRLATASVAQSSGAAALDHAALRLVQRAAPFPPPPSGAQRSFSIRIEGR</sequence>
<dbReference type="EMBL" id="SLWW01000001">
    <property type="protein sequence ID" value="TCO74141.1"/>
    <property type="molecule type" value="Genomic_DNA"/>
</dbReference>
<keyword evidence="11" id="KW-0732">Signal</keyword>
<evidence type="ECO:0000256" key="2">
    <source>
        <dbReference type="ARBA" id="ARBA00006555"/>
    </source>
</evidence>
<dbReference type="Proteomes" id="UP000295142">
    <property type="component" value="Unassembled WGS sequence"/>
</dbReference>
<dbReference type="GO" id="GO:0015031">
    <property type="term" value="P:protein transport"/>
    <property type="evidence" value="ECO:0007669"/>
    <property type="project" value="UniProtKB-KW"/>
</dbReference>
<protein>
    <submittedName>
        <fullName evidence="13">Outer membrane transport energization protein TonB</fullName>
    </submittedName>
</protein>
<evidence type="ECO:0000256" key="1">
    <source>
        <dbReference type="ARBA" id="ARBA00004383"/>
    </source>
</evidence>
<dbReference type="Gene3D" id="3.30.1150.10">
    <property type="match status" value="1"/>
</dbReference>
<dbReference type="GO" id="GO:0098797">
    <property type="term" value="C:plasma membrane protein complex"/>
    <property type="evidence" value="ECO:0007669"/>
    <property type="project" value="TreeGrafter"/>
</dbReference>
<dbReference type="NCBIfam" id="TIGR01352">
    <property type="entry name" value="tonB_Cterm"/>
    <property type="match status" value="1"/>
</dbReference>
<keyword evidence="3" id="KW-0813">Transport</keyword>
<evidence type="ECO:0000256" key="5">
    <source>
        <dbReference type="ARBA" id="ARBA00022519"/>
    </source>
</evidence>
<feature type="domain" description="TonB C-terminal" evidence="12">
    <location>
        <begin position="191"/>
        <end position="277"/>
    </location>
</feature>
<feature type="region of interest" description="Disordered" evidence="10">
    <location>
        <begin position="101"/>
        <end position="194"/>
    </location>
</feature>
<keyword evidence="5" id="KW-0997">Cell inner membrane</keyword>
<comment type="similarity">
    <text evidence="2">Belongs to the TonB family.</text>
</comment>
<evidence type="ECO:0000256" key="7">
    <source>
        <dbReference type="ARBA" id="ARBA00022927"/>
    </source>
</evidence>
<dbReference type="RefSeq" id="WP_132540694.1">
    <property type="nucleotide sequence ID" value="NZ_SLWW01000001.1"/>
</dbReference>
<keyword evidence="6" id="KW-0812">Transmembrane</keyword>
<keyword evidence="9" id="KW-0472">Membrane</keyword>
<evidence type="ECO:0000256" key="3">
    <source>
        <dbReference type="ARBA" id="ARBA00022448"/>
    </source>
</evidence>
<dbReference type="InterPro" id="IPR037682">
    <property type="entry name" value="TonB_C"/>
</dbReference>
<dbReference type="OrthoDB" id="7930032at2"/>
<dbReference type="PANTHER" id="PTHR33446:SF2">
    <property type="entry name" value="PROTEIN TONB"/>
    <property type="match status" value="1"/>
</dbReference>
<keyword evidence="14" id="KW-1185">Reference proteome</keyword>
<keyword evidence="8" id="KW-1133">Transmembrane helix</keyword>
<evidence type="ECO:0000256" key="4">
    <source>
        <dbReference type="ARBA" id="ARBA00022475"/>
    </source>
</evidence>
<evidence type="ECO:0000313" key="14">
    <source>
        <dbReference type="Proteomes" id="UP000295142"/>
    </source>
</evidence>
<comment type="subcellular location">
    <subcellularLocation>
        <location evidence="1">Cell inner membrane</location>
        <topology evidence="1">Single-pass membrane protein</topology>
        <orientation evidence="1">Periplasmic side</orientation>
    </subcellularLocation>
</comment>
<feature type="region of interest" description="Disordered" evidence="10">
    <location>
        <begin position="256"/>
        <end position="277"/>
    </location>
</feature>
<evidence type="ECO:0000256" key="8">
    <source>
        <dbReference type="ARBA" id="ARBA00022989"/>
    </source>
</evidence>
<gene>
    <name evidence="13" type="ORF">EV655_101302</name>
</gene>
<evidence type="ECO:0000313" key="13">
    <source>
        <dbReference type="EMBL" id="TCO74141.1"/>
    </source>
</evidence>
<evidence type="ECO:0000256" key="11">
    <source>
        <dbReference type="SAM" id="SignalP"/>
    </source>
</evidence>
<dbReference type="InterPro" id="IPR006260">
    <property type="entry name" value="TonB/TolA_C"/>
</dbReference>
<keyword evidence="4" id="KW-1003">Cell membrane</keyword>
<proteinExistence type="inferred from homology"/>
<dbReference type="GO" id="GO:0055085">
    <property type="term" value="P:transmembrane transport"/>
    <property type="evidence" value="ECO:0007669"/>
    <property type="project" value="InterPro"/>
</dbReference>
<feature type="signal peptide" evidence="11">
    <location>
        <begin position="1"/>
        <end position="18"/>
    </location>
</feature>
<dbReference type="AlphaFoldDB" id="A0A4R2KJN6"/>
<feature type="compositionally biased region" description="Basic and acidic residues" evidence="10">
    <location>
        <begin position="159"/>
        <end position="175"/>
    </location>
</feature>
<evidence type="ECO:0000256" key="10">
    <source>
        <dbReference type="SAM" id="MobiDB-lite"/>
    </source>
</evidence>
<comment type="caution">
    <text evidence="13">The sequence shown here is derived from an EMBL/GenBank/DDBJ whole genome shotgun (WGS) entry which is preliminary data.</text>
</comment>
<evidence type="ECO:0000256" key="6">
    <source>
        <dbReference type="ARBA" id="ARBA00022692"/>
    </source>
</evidence>